<proteinExistence type="inferred from homology"/>
<gene>
    <name evidence="6" type="ORF">SOCE836_062060</name>
</gene>
<sequence>MMTSRTRFSLLDERLLLCAAPALLAACSSGELAGTELSGQLASAVAQTASLVPTSDVALDKIWGGGGTAPIFRLVDDGTSFAASDGGGTFARSAPGAATASLTLGYAGAPAGGARQVVVNLQAWAINGGAGTVRVHLYDGDTLLGSGPARALSASQQNLSETFGGLAVANGDRLRTELVFQNTAGTGSLVSSIVWIDVTTPDDDGGGTPPDEEPVVSDKLVPRNGAWWGAYNSSRNHGWDWGLAIKDFEAKAGRKLDIVYRYHDWGTTDNGVFPDRFETAQMNEGTIVHLSWESRRYSAGQNVTWTEIANGSQDAVIRAAAERAKNAPGKFMIAFDHEMDNTDVHSADGPDADYVAAYRRIVDMFRAAGATNVVWVWTPMGWSGTRARLPALYPGDTYVDWIGYDPYNFYECNGTGWKDPATTFGSHYDWMHAPAQMAWHGEKPYILSEFSSHEDPADPNRKGQWMRGIVDALKRYPDIKAVQFYNSNVTHRSPCKLAVDSSSQSVAGYAAAGSDPYVNQPHH</sequence>
<evidence type="ECO:0000313" key="6">
    <source>
        <dbReference type="EMBL" id="AUX34038.1"/>
    </source>
</evidence>
<feature type="active site" description="Proton donor" evidence="3">
    <location>
        <position position="338"/>
    </location>
</feature>
<feature type="active site" description="Nucleophile" evidence="3">
    <location>
        <position position="449"/>
    </location>
</feature>
<evidence type="ECO:0000256" key="2">
    <source>
        <dbReference type="ARBA" id="ARBA00023295"/>
    </source>
</evidence>
<dbReference type="AlphaFoldDB" id="A0A4P2QV54"/>
<evidence type="ECO:0000313" key="7">
    <source>
        <dbReference type="Proteomes" id="UP000295497"/>
    </source>
</evidence>
<organism evidence="6 7">
    <name type="scientific">Sorangium cellulosum</name>
    <name type="common">Polyangium cellulosum</name>
    <dbReference type="NCBI Taxonomy" id="56"/>
    <lineage>
        <taxon>Bacteria</taxon>
        <taxon>Pseudomonadati</taxon>
        <taxon>Myxococcota</taxon>
        <taxon>Polyangia</taxon>
        <taxon>Polyangiales</taxon>
        <taxon>Polyangiaceae</taxon>
        <taxon>Sorangium</taxon>
    </lineage>
</organism>
<comment type="similarity">
    <text evidence="3">Belongs to the glycosyl hydrolase 26 family.</text>
</comment>
<accession>A0A4P2QV54</accession>
<dbReference type="Pfam" id="PF02156">
    <property type="entry name" value="Glyco_hydro_26"/>
    <property type="match status" value="1"/>
</dbReference>
<dbReference type="SUPFAM" id="SSF51445">
    <property type="entry name" value="(Trans)glycosidases"/>
    <property type="match status" value="1"/>
</dbReference>
<dbReference type="Gene3D" id="3.20.20.80">
    <property type="entry name" value="Glycosidases"/>
    <property type="match status" value="1"/>
</dbReference>
<protein>
    <recommendedName>
        <fullName evidence="5">GH26 domain-containing protein</fullName>
    </recommendedName>
</protein>
<feature type="domain" description="GH26" evidence="5">
    <location>
        <begin position="211"/>
        <end position="521"/>
    </location>
</feature>
<dbReference type="PROSITE" id="PS51257">
    <property type="entry name" value="PROKAR_LIPOPROTEIN"/>
    <property type="match status" value="1"/>
</dbReference>
<feature type="chain" id="PRO_5020396994" description="GH26 domain-containing protein" evidence="4">
    <location>
        <begin position="34"/>
        <end position="523"/>
    </location>
</feature>
<evidence type="ECO:0000259" key="5">
    <source>
        <dbReference type="PROSITE" id="PS51764"/>
    </source>
</evidence>
<evidence type="ECO:0000256" key="1">
    <source>
        <dbReference type="ARBA" id="ARBA00022801"/>
    </source>
</evidence>
<feature type="signal peptide" evidence="4">
    <location>
        <begin position="1"/>
        <end position="33"/>
    </location>
</feature>
<keyword evidence="2 3" id="KW-0326">Glycosidase</keyword>
<dbReference type="EMBL" id="CP012672">
    <property type="protein sequence ID" value="AUX34038.1"/>
    <property type="molecule type" value="Genomic_DNA"/>
</dbReference>
<evidence type="ECO:0000256" key="4">
    <source>
        <dbReference type="SAM" id="SignalP"/>
    </source>
</evidence>
<keyword evidence="1 3" id="KW-0378">Hydrolase</keyword>
<dbReference type="InterPro" id="IPR022790">
    <property type="entry name" value="GH26_dom"/>
</dbReference>
<dbReference type="Proteomes" id="UP000295497">
    <property type="component" value="Chromosome"/>
</dbReference>
<name>A0A4P2QV54_SORCE</name>
<evidence type="ECO:0000256" key="3">
    <source>
        <dbReference type="PROSITE-ProRule" id="PRU01100"/>
    </source>
</evidence>
<dbReference type="GO" id="GO:0004553">
    <property type="term" value="F:hydrolase activity, hydrolyzing O-glycosyl compounds"/>
    <property type="evidence" value="ECO:0007669"/>
    <property type="project" value="InterPro"/>
</dbReference>
<dbReference type="PROSITE" id="PS51764">
    <property type="entry name" value="GH26"/>
    <property type="match status" value="1"/>
</dbReference>
<reference evidence="6 7" key="1">
    <citation type="submission" date="2015-09" db="EMBL/GenBank/DDBJ databases">
        <title>Sorangium comparison.</title>
        <authorList>
            <person name="Zaburannyi N."/>
            <person name="Bunk B."/>
            <person name="Overmann J."/>
            <person name="Mueller R."/>
        </authorList>
    </citation>
    <scope>NUCLEOTIDE SEQUENCE [LARGE SCALE GENOMIC DNA]</scope>
    <source>
        <strain evidence="6 7">So ce836</strain>
    </source>
</reference>
<dbReference type="InterPro" id="IPR017853">
    <property type="entry name" value="GH"/>
</dbReference>
<keyword evidence="4" id="KW-0732">Signal</keyword>